<gene>
    <name evidence="12" type="ORF">D7S86_27675</name>
</gene>
<evidence type="ECO:0000256" key="3">
    <source>
        <dbReference type="ARBA" id="ARBA00022448"/>
    </source>
</evidence>
<evidence type="ECO:0000256" key="2">
    <source>
        <dbReference type="ARBA" id="ARBA00010072"/>
    </source>
</evidence>
<evidence type="ECO:0000256" key="5">
    <source>
        <dbReference type="ARBA" id="ARBA00022692"/>
    </source>
</evidence>
<comment type="subcellular location">
    <subcellularLocation>
        <location evidence="1">Cell inner membrane</location>
        <topology evidence="1">Multi-pass membrane protein</topology>
    </subcellularLocation>
    <subcellularLocation>
        <location evidence="9">Cell membrane</location>
        <topology evidence="9">Multi-pass membrane protein</topology>
    </subcellularLocation>
</comment>
<dbReference type="Proteomes" id="UP000270342">
    <property type="component" value="Unassembled WGS sequence"/>
</dbReference>
<dbReference type="Gene3D" id="1.10.3720.10">
    <property type="entry name" value="MetI-like"/>
    <property type="match status" value="1"/>
</dbReference>
<dbReference type="OrthoDB" id="7026155at2"/>
<evidence type="ECO:0000313" key="12">
    <source>
        <dbReference type="EMBL" id="RKP44454.1"/>
    </source>
</evidence>
<protein>
    <submittedName>
        <fullName evidence="12">Amino acid ABC transporter permease</fullName>
    </submittedName>
</protein>
<organism evidence="12 13">
    <name type="scientific">Pararobbsia silviterrae</name>
    <dbReference type="NCBI Taxonomy" id="1792498"/>
    <lineage>
        <taxon>Bacteria</taxon>
        <taxon>Pseudomonadati</taxon>
        <taxon>Pseudomonadota</taxon>
        <taxon>Betaproteobacteria</taxon>
        <taxon>Burkholderiales</taxon>
        <taxon>Burkholderiaceae</taxon>
        <taxon>Pararobbsia</taxon>
    </lineage>
</organism>
<keyword evidence="5 9" id="KW-0812">Transmembrane</keyword>
<dbReference type="GO" id="GO:0043190">
    <property type="term" value="C:ATP-binding cassette (ABC) transporter complex"/>
    <property type="evidence" value="ECO:0007669"/>
    <property type="project" value="InterPro"/>
</dbReference>
<comment type="similarity">
    <text evidence="2">Belongs to the binding-protein-dependent transport system permease family. HisMQ subfamily.</text>
</comment>
<name>A0A494X8H1_9BURK</name>
<evidence type="ECO:0000256" key="9">
    <source>
        <dbReference type="RuleBase" id="RU363032"/>
    </source>
</evidence>
<dbReference type="InterPro" id="IPR010065">
    <property type="entry name" value="AA_ABC_transptr_permease_3TM"/>
</dbReference>
<dbReference type="CDD" id="cd06261">
    <property type="entry name" value="TM_PBP2"/>
    <property type="match status" value="1"/>
</dbReference>
<dbReference type="PROSITE" id="PS50928">
    <property type="entry name" value="ABC_TM1"/>
    <property type="match status" value="1"/>
</dbReference>
<proteinExistence type="inferred from homology"/>
<keyword evidence="8 9" id="KW-0472">Membrane</keyword>
<evidence type="ECO:0000259" key="11">
    <source>
        <dbReference type="PROSITE" id="PS50928"/>
    </source>
</evidence>
<evidence type="ECO:0000256" key="10">
    <source>
        <dbReference type="SAM" id="MobiDB-lite"/>
    </source>
</evidence>
<feature type="domain" description="ABC transmembrane type-1" evidence="11">
    <location>
        <begin position="92"/>
        <end position="280"/>
    </location>
</feature>
<dbReference type="InterPro" id="IPR043429">
    <property type="entry name" value="ArtM/GltK/GlnP/TcyL/YhdX-like"/>
</dbReference>
<evidence type="ECO:0000313" key="13">
    <source>
        <dbReference type="Proteomes" id="UP000270342"/>
    </source>
</evidence>
<evidence type="ECO:0000256" key="4">
    <source>
        <dbReference type="ARBA" id="ARBA00022475"/>
    </source>
</evidence>
<feature type="transmembrane region" description="Helical" evidence="9">
    <location>
        <begin position="157"/>
        <end position="177"/>
    </location>
</feature>
<keyword evidence="13" id="KW-1185">Reference proteome</keyword>
<dbReference type="PANTHER" id="PTHR30614">
    <property type="entry name" value="MEMBRANE COMPONENT OF AMINO ACID ABC TRANSPORTER"/>
    <property type="match status" value="1"/>
</dbReference>
<reference evidence="12 13" key="1">
    <citation type="submission" date="2018-10" db="EMBL/GenBank/DDBJ databases">
        <title>Robbsia sp. DHC34, isolated from soil.</title>
        <authorList>
            <person name="Gao Z.-H."/>
            <person name="Qiu L.-H."/>
        </authorList>
    </citation>
    <scope>NUCLEOTIDE SEQUENCE [LARGE SCALE GENOMIC DNA]</scope>
    <source>
        <strain evidence="12 13">DHC34</strain>
    </source>
</reference>
<dbReference type="SUPFAM" id="SSF161098">
    <property type="entry name" value="MetI-like"/>
    <property type="match status" value="1"/>
</dbReference>
<dbReference type="GO" id="GO:0006865">
    <property type="term" value="P:amino acid transport"/>
    <property type="evidence" value="ECO:0007669"/>
    <property type="project" value="UniProtKB-KW"/>
</dbReference>
<feature type="transmembrane region" description="Helical" evidence="9">
    <location>
        <begin position="92"/>
        <end position="116"/>
    </location>
</feature>
<keyword evidence="3 9" id="KW-0813">Transport</keyword>
<keyword evidence="4" id="KW-1003">Cell membrane</keyword>
<accession>A0A494X8H1</accession>
<keyword evidence="7 9" id="KW-1133">Transmembrane helix</keyword>
<feature type="transmembrane region" description="Helical" evidence="9">
    <location>
        <begin position="48"/>
        <end position="72"/>
    </location>
</feature>
<feature type="transmembrane region" description="Helical" evidence="9">
    <location>
        <begin position="128"/>
        <end position="151"/>
    </location>
</feature>
<feature type="region of interest" description="Disordered" evidence="10">
    <location>
        <begin position="1"/>
        <end position="29"/>
    </location>
</feature>
<keyword evidence="6" id="KW-0029">Amino-acid transport</keyword>
<evidence type="ECO:0000256" key="1">
    <source>
        <dbReference type="ARBA" id="ARBA00004429"/>
    </source>
</evidence>
<evidence type="ECO:0000256" key="6">
    <source>
        <dbReference type="ARBA" id="ARBA00022970"/>
    </source>
</evidence>
<evidence type="ECO:0000256" key="7">
    <source>
        <dbReference type="ARBA" id="ARBA00022989"/>
    </source>
</evidence>
<sequence length="297" mass="32194">MPSDDRLTVDPARPGGRRDALDAQAPHAPSHAFDDARRIARFRWSVRLTWLLLLGAIIGTLSGTGLDFSLIAKKLPFLLGAHLSPDGFIQGAPLTVLITVISITCCAVIGVLVAWGRMSSNPIGFAAATFYGSLFRGTPLMLQVLVIYLALPQVGIVMGPITSGVLALSLNYGAYLAETIRGGVLAVPHAQREAGRALGLSRHVIAWHVVAPQALRFIIPPAGSLFVSMLKDSSLVSLMGVWELNFLAQSYGRSTYRYMEMLVTAAAIYWVMSIVCELFQARLEKRYGRGFEPRTAL</sequence>
<evidence type="ECO:0000256" key="8">
    <source>
        <dbReference type="ARBA" id="ARBA00023136"/>
    </source>
</evidence>
<dbReference type="NCBIfam" id="TIGR01726">
    <property type="entry name" value="HEQRo_perm_3TM"/>
    <property type="match status" value="1"/>
</dbReference>
<comment type="caution">
    <text evidence="12">The sequence shown here is derived from an EMBL/GenBank/DDBJ whole genome shotgun (WGS) entry which is preliminary data.</text>
</comment>
<dbReference type="GO" id="GO:0022857">
    <property type="term" value="F:transmembrane transporter activity"/>
    <property type="evidence" value="ECO:0007669"/>
    <property type="project" value="InterPro"/>
</dbReference>
<dbReference type="Pfam" id="PF00528">
    <property type="entry name" value="BPD_transp_1"/>
    <property type="match status" value="1"/>
</dbReference>
<dbReference type="EMBL" id="RBZU01000020">
    <property type="protein sequence ID" value="RKP44454.1"/>
    <property type="molecule type" value="Genomic_DNA"/>
</dbReference>
<dbReference type="InterPro" id="IPR000515">
    <property type="entry name" value="MetI-like"/>
</dbReference>
<feature type="transmembrane region" description="Helical" evidence="9">
    <location>
        <begin position="258"/>
        <end position="279"/>
    </location>
</feature>
<dbReference type="InterPro" id="IPR035906">
    <property type="entry name" value="MetI-like_sf"/>
</dbReference>
<dbReference type="PANTHER" id="PTHR30614:SF0">
    <property type="entry name" value="L-CYSTINE TRANSPORT SYSTEM PERMEASE PROTEIN TCYL"/>
    <property type="match status" value="1"/>
</dbReference>
<dbReference type="AlphaFoldDB" id="A0A494X8H1"/>